<dbReference type="InterPro" id="IPR046364">
    <property type="entry name" value="Exo70_C"/>
</dbReference>
<dbReference type="InterPro" id="IPR004140">
    <property type="entry name" value="Exo70"/>
</dbReference>
<dbReference type="InterPro" id="IPR016159">
    <property type="entry name" value="Cullin_repeat-like_dom_sf"/>
</dbReference>
<dbReference type="STRING" id="39946.B8B9M5"/>
<dbReference type="EMBL" id="CM000133">
    <property type="protein sequence ID" value="EEC84050.1"/>
    <property type="molecule type" value="Genomic_DNA"/>
</dbReference>
<reference evidence="6 7" key="1">
    <citation type="journal article" date="2005" name="PLoS Biol.">
        <title>The genomes of Oryza sativa: a history of duplications.</title>
        <authorList>
            <person name="Yu J."/>
            <person name="Wang J."/>
            <person name="Lin W."/>
            <person name="Li S."/>
            <person name="Li H."/>
            <person name="Zhou J."/>
            <person name="Ni P."/>
            <person name="Dong W."/>
            <person name="Hu S."/>
            <person name="Zeng C."/>
            <person name="Zhang J."/>
            <person name="Zhang Y."/>
            <person name="Li R."/>
            <person name="Xu Z."/>
            <person name="Li S."/>
            <person name="Li X."/>
            <person name="Zheng H."/>
            <person name="Cong L."/>
            <person name="Lin L."/>
            <person name="Yin J."/>
            <person name="Geng J."/>
            <person name="Li G."/>
            <person name="Shi J."/>
            <person name="Liu J."/>
            <person name="Lv H."/>
            <person name="Li J."/>
            <person name="Wang J."/>
            <person name="Deng Y."/>
            <person name="Ran L."/>
            <person name="Shi X."/>
            <person name="Wang X."/>
            <person name="Wu Q."/>
            <person name="Li C."/>
            <person name="Ren X."/>
            <person name="Wang J."/>
            <person name="Wang X."/>
            <person name="Li D."/>
            <person name="Liu D."/>
            <person name="Zhang X."/>
            <person name="Ji Z."/>
            <person name="Zhao W."/>
            <person name="Sun Y."/>
            <person name="Zhang Z."/>
            <person name="Bao J."/>
            <person name="Han Y."/>
            <person name="Dong L."/>
            <person name="Ji J."/>
            <person name="Chen P."/>
            <person name="Wu S."/>
            <person name="Liu J."/>
            <person name="Xiao Y."/>
            <person name="Bu D."/>
            <person name="Tan J."/>
            <person name="Yang L."/>
            <person name="Ye C."/>
            <person name="Zhang J."/>
            <person name="Xu J."/>
            <person name="Zhou Y."/>
            <person name="Yu Y."/>
            <person name="Zhang B."/>
            <person name="Zhuang S."/>
            <person name="Wei H."/>
            <person name="Liu B."/>
            <person name="Lei M."/>
            <person name="Yu H."/>
            <person name="Li Y."/>
            <person name="Xu H."/>
            <person name="Wei S."/>
            <person name="He X."/>
            <person name="Fang L."/>
            <person name="Zhang Z."/>
            <person name="Zhang Y."/>
            <person name="Huang X."/>
            <person name="Su Z."/>
            <person name="Tong W."/>
            <person name="Li J."/>
            <person name="Tong Z."/>
            <person name="Li S."/>
            <person name="Ye J."/>
            <person name="Wang L."/>
            <person name="Fang L."/>
            <person name="Lei T."/>
            <person name="Chen C."/>
            <person name="Chen H."/>
            <person name="Xu Z."/>
            <person name="Li H."/>
            <person name="Huang H."/>
            <person name="Zhang F."/>
            <person name="Xu H."/>
            <person name="Li N."/>
            <person name="Zhao C."/>
            <person name="Li S."/>
            <person name="Dong L."/>
            <person name="Huang Y."/>
            <person name="Li L."/>
            <person name="Xi Y."/>
            <person name="Qi Q."/>
            <person name="Li W."/>
            <person name="Zhang B."/>
            <person name="Hu W."/>
            <person name="Zhang Y."/>
            <person name="Tian X."/>
            <person name="Jiao Y."/>
            <person name="Liang X."/>
            <person name="Jin J."/>
            <person name="Gao L."/>
            <person name="Zheng W."/>
            <person name="Hao B."/>
            <person name="Liu S."/>
            <person name="Wang W."/>
            <person name="Yuan L."/>
            <person name="Cao M."/>
            <person name="McDermott J."/>
            <person name="Samudrala R."/>
            <person name="Wang J."/>
            <person name="Wong G.K."/>
            <person name="Yang H."/>
        </authorList>
    </citation>
    <scope>NUCLEOTIDE SEQUENCE [LARGE SCALE GENOMIC DNA]</scope>
    <source>
        <strain evidence="7">cv. 93-11</strain>
    </source>
</reference>
<feature type="region of interest" description="Disordered" evidence="4">
    <location>
        <begin position="1"/>
        <end position="24"/>
    </location>
</feature>
<dbReference type="SUPFAM" id="SSF74788">
    <property type="entry name" value="Cullin repeat-like"/>
    <property type="match status" value="1"/>
</dbReference>
<keyword evidence="7" id="KW-1185">Reference proteome</keyword>
<keyword evidence="2 3" id="KW-0813">Transport</keyword>
<comment type="function">
    <text evidence="3">Component of the exocyst complex.</text>
</comment>
<dbReference type="Pfam" id="PF03081">
    <property type="entry name" value="Exo70_C"/>
    <property type="match status" value="1"/>
</dbReference>
<dbReference type="Gramene" id="BGIOSGA029215-TA">
    <property type="protein sequence ID" value="BGIOSGA029215-PA"/>
    <property type="gene ID" value="BGIOSGA029215"/>
</dbReference>
<dbReference type="PANTHER" id="PTHR12542:SF40">
    <property type="entry name" value="EXOCYST SUBUNIT EXO70 FAMILY PROTEIN"/>
    <property type="match status" value="1"/>
</dbReference>
<evidence type="ECO:0000313" key="6">
    <source>
        <dbReference type="EMBL" id="EEC84050.1"/>
    </source>
</evidence>
<accession>B8B9M5</accession>
<keyword evidence="3" id="KW-0653">Protein transport</keyword>
<evidence type="ECO:0000313" key="7">
    <source>
        <dbReference type="Proteomes" id="UP000007015"/>
    </source>
</evidence>
<dbReference type="PANTHER" id="PTHR12542">
    <property type="entry name" value="EXOCYST COMPLEX PROTEIN EXO70"/>
    <property type="match status" value="1"/>
</dbReference>
<protein>
    <recommendedName>
        <fullName evidence="3">Exocyst subunit Exo70 family protein</fullName>
    </recommendedName>
</protein>
<feature type="domain" description="Exocyst complex subunit Exo70 C-terminal" evidence="5">
    <location>
        <begin position="200"/>
        <end position="331"/>
    </location>
</feature>
<comment type="similarity">
    <text evidence="1 3">Belongs to the EXO70 family.</text>
</comment>
<evidence type="ECO:0000256" key="4">
    <source>
        <dbReference type="SAM" id="MobiDB-lite"/>
    </source>
</evidence>
<dbReference type="GO" id="GO:0005546">
    <property type="term" value="F:phosphatidylinositol-4,5-bisphosphate binding"/>
    <property type="evidence" value="ECO:0007669"/>
    <property type="project" value="InterPro"/>
</dbReference>
<dbReference type="GO" id="GO:0015031">
    <property type="term" value="P:protein transport"/>
    <property type="evidence" value="ECO:0007669"/>
    <property type="project" value="UniProtKB-KW"/>
</dbReference>
<sequence length="348" mass="40624">MEPQLPTVMEWDSATEPAESSPPSRRYSYLERIRNLSVVSVGDGEIQLLQQQHVKQRVRDFDREPDHALERWFSELDVGWVLRSAAEKDLAAELGCLDDLVQRWTRGYAVMVEALVATQQNMKSQDHTNMELEDDLRSLQVTRFVEATVSKMLAFADHALAADNTWRPIDTLSRLMCMCTSINECGIRILSEILRVSWMKPYSGKIHKATRLIVDYARLFWGYEGLLRHILLSKWDPHSDDRCSQLPITMIQQMLINLEDQLEKNSESFSDPSLRYLFLLNNSYFVREEFLEPSNYVYILPSGTTLKFMQYQENYMLASWEPVLYFLQDKMPLWFPKSTRNGKVRCSL</sequence>
<evidence type="ECO:0000259" key="5">
    <source>
        <dbReference type="Pfam" id="PF03081"/>
    </source>
</evidence>
<proteinExistence type="inferred from homology"/>
<gene>
    <name evidence="6" type="ORF">OsI_30320</name>
</gene>
<dbReference type="Proteomes" id="UP000007015">
    <property type="component" value="Chromosome 8"/>
</dbReference>
<keyword evidence="3" id="KW-0268">Exocytosis</keyword>
<dbReference type="HOGENOM" id="CLU_797845_0_0_1"/>
<organism evidence="6 7">
    <name type="scientific">Oryza sativa subsp. indica</name>
    <name type="common">Rice</name>
    <dbReference type="NCBI Taxonomy" id="39946"/>
    <lineage>
        <taxon>Eukaryota</taxon>
        <taxon>Viridiplantae</taxon>
        <taxon>Streptophyta</taxon>
        <taxon>Embryophyta</taxon>
        <taxon>Tracheophyta</taxon>
        <taxon>Spermatophyta</taxon>
        <taxon>Magnoliopsida</taxon>
        <taxon>Liliopsida</taxon>
        <taxon>Poales</taxon>
        <taxon>Poaceae</taxon>
        <taxon>BOP clade</taxon>
        <taxon>Oryzoideae</taxon>
        <taxon>Oryzeae</taxon>
        <taxon>Oryzinae</taxon>
        <taxon>Oryza</taxon>
        <taxon>Oryza sativa</taxon>
    </lineage>
</organism>
<name>B8B9M5_ORYSI</name>
<evidence type="ECO:0000256" key="1">
    <source>
        <dbReference type="ARBA" id="ARBA00006756"/>
    </source>
</evidence>
<dbReference type="Gene3D" id="1.20.1280.170">
    <property type="entry name" value="Exocyst complex component Exo70"/>
    <property type="match status" value="1"/>
</dbReference>
<dbReference type="GO" id="GO:0006887">
    <property type="term" value="P:exocytosis"/>
    <property type="evidence" value="ECO:0007669"/>
    <property type="project" value="UniProtKB-KW"/>
</dbReference>
<evidence type="ECO:0000256" key="3">
    <source>
        <dbReference type="RuleBase" id="RU365026"/>
    </source>
</evidence>
<evidence type="ECO:0000256" key="2">
    <source>
        <dbReference type="ARBA" id="ARBA00022448"/>
    </source>
</evidence>
<dbReference type="GO" id="GO:0000145">
    <property type="term" value="C:exocyst"/>
    <property type="evidence" value="ECO:0007669"/>
    <property type="project" value="InterPro"/>
</dbReference>
<dbReference type="AlphaFoldDB" id="B8B9M5"/>